<dbReference type="CDD" id="cd07177">
    <property type="entry name" value="terB_like"/>
    <property type="match status" value="1"/>
</dbReference>
<keyword evidence="1" id="KW-0472">Membrane</keyword>
<sequence>MYDIFSAFTSGLYQFGTSLGVGASTVVLVLWLIAQADGTISKDEGRLLGAIYKILRVAMFAIGVALIFSHLGHTVTRDLQYAMQWSLFGVLCMNAFMMTYHKIPMRFGPAIQAGTWYATFLITVIPVARLPEIVIALIYLGWIAVVYLVIRTILNHLHERAGK</sequence>
<feature type="transmembrane region" description="Helical" evidence="1">
    <location>
        <begin position="54"/>
        <end position="75"/>
    </location>
</feature>
<keyword evidence="1" id="KW-0812">Transmembrane</keyword>
<feature type="transmembrane region" description="Helical" evidence="1">
    <location>
        <begin position="133"/>
        <end position="154"/>
    </location>
</feature>
<evidence type="ECO:0000313" key="2">
    <source>
        <dbReference type="EMBL" id="OGG62119.1"/>
    </source>
</evidence>
<accession>A0A1F6DL13</accession>
<dbReference type="EMBL" id="MFLE01000010">
    <property type="protein sequence ID" value="OGG62119.1"/>
    <property type="molecule type" value="Genomic_DNA"/>
</dbReference>
<keyword evidence="1" id="KW-1133">Transmembrane helix</keyword>
<dbReference type="AlphaFoldDB" id="A0A1F6DL13"/>
<reference evidence="2 3" key="1">
    <citation type="journal article" date="2016" name="Nat. Commun.">
        <title>Thousands of microbial genomes shed light on interconnected biogeochemical processes in an aquifer system.</title>
        <authorList>
            <person name="Anantharaman K."/>
            <person name="Brown C.T."/>
            <person name="Hug L.A."/>
            <person name="Sharon I."/>
            <person name="Castelle C.J."/>
            <person name="Probst A.J."/>
            <person name="Thomas B.C."/>
            <person name="Singh A."/>
            <person name="Wilkins M.J."/>
            <person name="Karaoz U."/>
            <person name="Brodie E.L."/>
            <person name="Williams K.H."/>
            <person name="Hubbard S.S."/>
            <person name="Banfield J.F."/>
        </authorList>
    </citation>
    <scope>NUCLEOTIDE SEQUENCE [LARGE SCALE GENOMIC DNA]</scope>
</reference>
<feature type="transmembrane region" description="Helical" evidence="1">
    <location>
        <begin position="81"/>
        <end position="100"/>
    </location>
</feature>
<evidence type="ECO:0000313" key="3">
    <source>
        <dbReference type="Proteomes" id="UP000176511"/>
    </source>
</evidence>
<comment type="caution">
    <text evidence="2">The sequence shown here is derived from an EMBL/GenBank/DDBJ whole genome shotgun (WGS) entry which is preliminary data.</text>
</comment>
<feature type="transmembrane region" description="Helical" evidence="1">
    <location>
        <begin position="12"/>
        <end position="33"/>
    </location>
</feature>
<dbReference type="Proteomes" id="UP000176511">
    <property type="component" value="Unassembled WGS sequence"/>
</dbReference>
<protein>
    <submittedName>
        <fullName evidence="2">Uncharacterized protein</fullName>
    </submittedName>
</protein>
<feature type="transmembrane region" description="Helical" evidence="1">
    <location>
        <begin position="107"/>
        <end position="127"/>
    </location>
</feature>
<gene>
    <name evidence="2" type="ORF">A3C87_01760</name>
</gene>
<dbReference type="STRING" id="1798491.A3C87_01760"/>
<name>A0A1F6DL13_9BACT</name>
<proteinExistence type="predicted"/>
<organism evidence="2 3">
    <name type="scientific">Candidatus Kaiserbacteria bacterium RIFCSPHIGHO2_02_FULL_49_34</name>
    <dbReference type="NCBI Taxonomy" id="1798491"/>
    <lineage>
        <taxon>Bacteria</taxon>
        <taxon>Candidatus Kaiseribacteriota</taxon>
    </lineage>
</organism>
<evidence type="ECO:0000256" key="1">
    <source>
        <dbReference type="SAM" id="Phobius"/>
    </source>
</evidence>